<dbReference type="SUPFAM" id="SSF56784">
    <property type="entry name" value="HAD-like"/>
    <property type="match status" value="1"/>
</dbReference>
<name>A0ABR7TUH9_9BACT</name>
<evidence type="ECO:0000313" key="2">
    <source>
        <dbReference type="EMBL" id="MBC9933648.1"/>
    </source>
</evidence>
<gene>
    <name evidence="2" type="ORF">ICL07_24880</name>
</gene>
<comment type="caution">
    <text evidence="2">The sequence shown here is derived from an EMBL/GenBank/DDBJ whole genome shotgun (WGS) entry which is preliminary data.</text>
</comment>
<dbReference type="SFLD" id="SFLDS00003">
    <property type="entry name" value="Haloacid_Dehalogenase"/>
    <property type="match status" value="1"/>
</dbReference>
<evidence type="ECO:0000313" key="3">
    <source>
        <dbReference type="Proteomes" id="UP000659124"/>
    </source>
</evidence>
<dbReference type="PANTHER" id="PTHR16504">
    <property type="entry name" value="5'(3')-DEOXYRIBONUCLEOTIDASE"/>
    <property type="match status" value="1"/>
</dbReference>
<reference evidence="2 3" key="1">
    <citation type="submission" date="2020-09" db="EMBL/GenBank/DDBJ databases">
        <title>Genome sequences of type strains of Chitinophaga qingshengii and Chitinophaga varians.</title>
        <authorList>
            <person name="Kittiwongwattana C."/>
        </authorList>
    </citation>
    <scope>NUCLEOTIDE SEQUENCE [LARGE SCALE GENOMIC DNA]</scope>
    <source>
        <strain evidence="2 3">JCM 30026</strain>
    </source>
</reference>
<proteinExistence type="inferred from homology"/>
<dbReference type="PANTHER" id="PTHR16504:SF4">
    <property type="entry name" value="5'(3')-DEOXYRIBONUCLEOTIDASE"/>
    <property type="match status" value="1"/>
</dbReference>
<dbReference type="Pfam" id="PF06941">
    <property type="entry name" value="NT5C"/>
    <property type="match status" value="1"/>
</dbReference>
<dbReference type="EMBL" id="JACVFC010000004">
    <property type="protein sequence ID" value="MBC9933648.1"/>
    <property type="molecule type" value="Genomic_DNA"/>
</dbReference>
<dbReference type="InterPro" id="IPR023214">
    <property type="entry name" value="HAD_sf"/>
</dbReference>
<dbReference type="SFLD" id="SFLDG01146">
    <property type="entry name" value="C1.2.2"/>
    <property type="match status" value="1"/>
</dbReference>
<dbReference type="RefSeq" id="WP_188090779.1">
    <property type="nucleotide sequence ID" value="NZ_JACVFC010000004.1"/>
</dbReference>
<sequence>MARIVIDMDNVMADLTAHYVNSYEASHGIKLDLQALHGVPEGEVLPEGLVHKLLRSAGFFRTAPVIPGSQEVIKALMEKYEVFIVSAAMEFPLSLKEKLEWLNEHFPFISWHNIVFCGSKTIVEADIMIDDYDKNLRHFKGRQLLFTAPHNVHLADYERVNNWEDVAAALGVEVPAARV</sequence>
<dbReference type="Proteomes" id="UP000659124">
    <property type="component" value="Unassembled WGS sequence"/>
</dbReference>
<comment type="similarity">
    <text evidence="1">Belongs to the 5'(3')-deoxyribonucleotidase family.</text>
</comment>
<dbReference type="Gene3D" id="1.10.40.40">
    <property type="entry name" value="Deoxyribonucleotidase, domain 2"/>
    <property type="match status" value="1"/>
</dbReference>
<dbReference type="InterPro" id="IPR010708">
    <property type="entry name" value="5'(3')-deoxyribonucleotidase"/>
</dbReference>
<dbReference type="Gene3D" id="3.40.50.1000">
    <property type="entry name" value="HAD superfamily/HAD-like"/>
    <property type="match status" value="1"/>
</dbReference>
<dbReference type="InterPro" id="IPR036412">
    <property type="entry name" value="HAD-like_sf"/>
</dbReference>
<organism evidence="2 3">
    <name type="scientific">Chitinophaga qingshengii</name>
    <dbReference type="NCBI Taxonomy" id="1569794"/>
    <lineage>
        <taxon>Bacteria</taxon>
        <taxon>Pseudomonadati</taxon>
        <taxon>Bacteroidota</taxon>
        <taxon>Chitinophagia</taxon>
        <taxon>Chitinophagales</taxon>
        <taxon>Chitinophagaceae</taxon>
        <taxon>Chitinophaga</taxon>
    </lineage>
</organism>
<keyword evidence="3" id="KW-1185">Reference proteome</keyword>
<accession>A0ABR7TUH9</accession>
<protein>
    <submittedName>
        <fullName evidence="2">5'(3')-deoxyribonucleotidase</fullName>
    </submittedName>
</protein>
<dbReference type="SFLD" id="SFLDG01126">
    <property type="entry name" value="C1.2:_Nucleotidase_Like"/>
    <property type="match status" value="1"/>
</dbReference>
<evidence type="ECO:0000256" key="1">
    <source>
        <dbReference type="ARBA" id="ARBA00009589"/>
    </source>
</evidence>